<keyword evidence="4" id="KW-1185">Reference proteome</keyword>
<proteinExistence type="inferred from homology"/>
<accession>A0AA88XGJ9</accession>
<dbReference type="GO" id="GO:0016787">
    <property type="term" value="F:hydrolase activity"/>
    <property type="evidence" value="ECO:0007669"/>
    <property type="project" value="InterPro"/>
</dbReference>
<dbReference type="AlphaFoldDB" id="A0AA88XGJ9"/>
<dbReference type="Proteomes" id="UP001186944">
    <property type="component" value="Unassembled WGS sequence"/>
</dbReference>
<gene>
    <name evidence="3" type="ORF">FSP39_021524</name>
</gene>
<evidence type="ECO:0000313" key="4">
    <source>
        <dbReference type="Proteomes" id="UP001186944"/>
    </source>
</evidence>
<dbReference type="InterPro" id="IPR004843">
    <property type="entry name" value="Calcineurin-like_PHP"/>
</dbReference>
<sequence length="265" mass="30569">METIQREIGEKTDTSTCVRIVHISDTHRHHNDIVDKVPDGDILIHSGDFWRNRYKYLKLDVDHEQAIKDMNDFFSKQPHKLKIFVGGNHEVSFNGLTREEIQDSLPSVTYLQDSSVVYKNIKIHGSPWIKSRFVSAKGFATDDNKLRHIWSRIPTDIDVLVTHMPPNGIRDLGRVKFFKSFYTSHDVCTLCNEIHYGFTHQGSQILREVVLQNVRPRLHLFGHMHSSAGIREIQDTVFSNAAQPAYRTANVFDIYKEPTIDQEGT</sequence>
<name>A0AA88XGJ9_PINIB</name>
<dbReference type="PANTHER" id="PTHR12905">
    <property type="entry name" value="METALLOPHOSPHOESTERASE"/>
    <property type="match status" value="1"/>
</dbReference>
<comment type="caution">
    <text evidence="3">The sequence shown here is derived from an EMBL/GenBank/DDBJ whole genome shotgun (WGS) entry which is preliminary data.</text>
</comment>
<feature type="domain" description="Calcineurin-like phosphoesterase" evidence="2">
    <location>
        <begin position="19"/>
        <end position="226"/>
    </location>
</feature>
<dbReference type="InterPro" id="IPR051693">
    <property type="entry name" value="UPF0046_metallophosphoest"/>
</dbReference>
<evidence type="ECO:0000256" key="1">
    <source>
        <dbReference type="ARBA" id="ARBA00007993"/>
    </source>
</evidence>
<dbReference type="PANTHER" id="PTHR12905:SF0">
    <property type="entry name" value="CALCINEURIN-LIKE PHOSPHOESTERASE DOMAIN-CONTAINING PROTEIN"/>
    <property type="match status" value="1"/>
</dbReference>
<protein>
    <recommendedName>
        <fullName evidence="2">Calcineurin-like phosphoesterase domain-containing protein</fullName>
    </recommendedName>
</protein>
<evidence type="ECO:0000259" key="2">
    <source>
        <dbReference type="Pfam" id="PF00149"/>
    </source>
</evidence>
<organism evidence="3 4">
    <name type="scientific">Pinctada imbricata</name>
    <name type="common">Atlantic pearl-oyster</name>
    <name type="synonym">Pinctada martensii</name>
    <dbReference type="NCBI Taxonomy" id="66713"/>
    <lineage>
        <taxon>Eukaryota</taxon>
        <taxon>Metazoa</taxon>
        <taxon>Spiralia</taxon>
        <taxon>Lophotrochozoa</taxon>
        <taxon>Mollusca</taxon>
        <taxon>Bivalvia</taxon>
        <taxon>Autobranchia</taxon>
        <taxon>Pteriomorphia</taxon>
        <taxon>Pterioida</taxon>
        <taxon>Pterioidea</taxon>
        <taxon>Pteriidae</taxon>
        <taxon>Pinctada</taxon>
    </lineage>
</organism>
<dbReference type="EMBL" id="VSWD01000013">
    <property type="protein sequence ID" value="KAK3084925.1"/>
    <property type="molecule type" value="Genomic_DNA"/>
</dbReference>
<comment type="similarity">
    <text evidence="1">Belongs to the UPF0046 family.</text>
</comment>
<dbReference type="Gene3D" id="3.60.21.10">
    <property type="match status" value="1"/>
</dbReference>
<reference evidence="3" key="1">
    <citation type="submission" date="2019-08" db="EMBL/GenBank/DDBJ databases">
        <title>The improved chromosome-level genome for the pearl oyster Pinctada fucata martensii using PacBio sequencing and Hi-C.</title>
        <authorList>
            <person name="Zheng Z."/>
        </authorList>
    </citation>
    <scope>NUCLEOTIDE SEQUENCE</scope>
    <source>
        <strain evidence="3">ZZ-2019</strain>
        <tissue evidence="3">Adductor muscle</tissue>
    </source>
</reference>
<dbReference type="SUPFAM" id="SSF56300">
    <property type="entry name" value="Metallo-dependent phosphatases"/>
    <property type="match status" value="1"/>
</dbReference>
<dbReference type="InterPro" id="IPR029052">
    <property type="entry name" value="Metallo-depent_PP-like"/>
</dbReference>
<dbReference type="Pfam" id="PF00149">
    <property type="entry name" value="Metallophos"/>
    <property type="match status" value="1"/>
</dbReference>
<evidence type="ECO:0000313" key="3">
    <source>
        <dbReference type="EMBL" id="KAK3084925.1"/>
    </source>
</evidence>